<reference evidence="1 2" key="1">
    <citation type="submission" date="2021-03" db="EMBL/GenBank/DDBJ databases">
        <title>Genomic Encyclopedia of Type Strains, Phase IV (KMG-IV): sequencing the most valuable type-strain genomes for metagenomic binning, comparative biology and taxonomic classification.</title>
        <authorList>
            <person name="Goeker M."/>
        </authorList>
    </citation>
    <scope>NUCLEOTIDE SEQUENCE [LARGE SCALE GENOMIC DNA]</scope>
    <source>
        <strain evidence="1 2">DSM 28650</strain>
    </source>
</reference>
<evidence type="ECO:0000313" key="1">
    <source>
        <dbReference type="EMBL" id="MBP2021306.1"/>
    </source>
</evidence>
<gene>
    <name evidence="1" type="ORF">J2Z44_001097</name>
</gene>
<comment type="caution">
    <text evidence="1">The sequence shown here is derived from an EMBL/GenBank/DDBJ whole genome shotgun (WGS) entry which is preliminary data.</text>
</comment>
<keyword evidence="1" id="KW-0689">Ribosomal protein</keyword>
<dbReference type="GO" id="GO:0005840">
    <property type="term" value="C:ribosome"/>
    <property type="evidence" value="ECO:0007669"/>
    <property type="project" value="UniProtKB-KW"/>
</dbReference>
<keyword evidence="2" id="KW-1185">Reference proteome</keyword>
<accession>A0ABS4K214</accession>
<dbReference type="Proteomes" id="UP001519308">
    <property type="component" value="Unassembled WGS sequence"/>
</dbReference>
<dbReference type="RefSeq" id="WP_021281178.1">
    <property type="nucleotide sequence ID" value="NZ_JAGGLL010000006.1"/>
</dbReference>
<evidence type="ECO:0000313" key="2">
    <source>
        <dbReference type="Proteomes" id="UP001519308"/>
    </source>
</evidence>
<keyword evidence="1" id="KW-0687">Ribonucleoprotein</keyword>
<sequence length="307" mass="36051">MDYLLAILFIVAASAIIVINIIKVRERNIENDYKQHCQIPPTAMKVKYIKGIPEIDKEIERRYSHIIKSAYTKFDENKYKNYLETLEGDSAEELADSIEKIKNKLNDFRFTKNLDTVDSNMLIYIFEKVGLIDFYFWVEKDNFYLADKHHQGIGCFSFQLNQINCFCKKEQLENNRQMELNISGISTGLEDDTITFNKSSLPQHIKIDGDTTILELFINGRLYCGFFAKEAYEVLVNQISEKELRYLKSKYSKDNLCQGSEAVEKSHEIRDEISKKIKSLEELRDLEVLTQEEYEDKRKLLLEKVNR</sequence>
<organism evidence="1 2">
    <name type="scientific">Clostridium punense</name>
    <dbReference type="NCBI Taxonomy" id="1054297"/>
    <lineage>
        <taxon>Bacteria</taxon>
        <taxon>Bacillati</taxon>
        <taxon>Bacillota</taxon>
        <taxon>Clostridia</taxon>
        <taxon>Eubacteriales</taxon>
        <taxon>Clostridiaceae</taxon>
        <taxon>Clostridium</taxon>
    </lineage>
</organism>
<protein>
    <submittedName>
        <fullName evidence="1">Ribosomal protein L29</fullName>
    </submittedName>
</protein>
<dbReference type="EMBL" id="JAGGLL010000006">
    <property type="protein sequence ID" value="MBP2021306.1"/>
    <property type="molecule type" value="Genomic_DNA"/>
</dbReference>
<name>A0ABS4K214_9CLOT</name>
<proteinExistence type="predicted"/>